<evidence type="ECO:0000259" key="5">
    <source>
        <dbReference type="PROSITE" id="PS50048"/>
    </source>
</evidence>
<gene>
    <name evidence="6" type="ORF">DEBURN_LOCUS3295</name>
</gene>
<accession>A0A9N8W526</accession>
<dbReference type="CDD" id="cd00067">
    <property type="entry name" value="GAL4"/>
    <property type="match status" value="1"/>
</dbReference>
<feature type="domain" description="Zn(2)-C6 fungal-type" evidence="5">
    <location>
        <begin position="23"/>
        <end position="52"/>
    </location>
</feature>
<dbReference type="GO" id="GO:0005634">
    <property type="term" value="C:nucleus"/>
    <property type="evidence" value="ECO:0007669"/>
    <property type="project" value="UniProtKB-SubCell"/>
</dbReference>
<evidence type="ECO:0000256" key="2">
    <source>
        <dbReference type="ARBA" id="ARBA00022723"/>
    </source>
</evidence>
<dbReference type="PANTHER" id="PTHR46910:SF3">
    <property type="entry name" value="HALOTOLERANCE PROTEIN 9-RELATED"/>
    <property type="match status" value="1"/>
</dbReference>
<dbReference type="Proteomes" id="UP000789706">
    <property type="component" value="Unassembled WGS sequence"/>
</dbReference>
<dbReference type="SMART" id="SM00066">
    <property type="entry name" value="GAL4"/>
    <property type="match status" value="1"/>
</dbReference>
<dbReference type="EMBL" id="CAJVPK010000205">
    <property type="protein sequence ID" value="CAG8473939.1"/>
    <property type="molecule type" value="Genomic_DNA"/>
</dbReference>
<evidence type="ECO:0000256" key="4">
    <source>
        <dbReference type="ARBA" id="ARBA00023242"/>
    </source>
</evidence>
<comment type="caution">
    <text evidence="6">The sequence shown here is derived from an EMBL/GenBank/DDBJ whole genome shotgun (WGS) entry which is preliminary data.</text>
</comment>
<keyword evidence="7" id="KW-1185">Reference proteome</keyword>
<dbReference type="GO" id="GO:0000981">
    <property type="term" value="F:DNA-binding transcription factor activity, RNA polymerase II-specific"/>
    <property type="evidence" value="ECO:0007669"/>
    <property type="project" value="InterPro"/>
</dbReference>
<dbReference type="PANTHER" id="PTHR46910">
    <property type="entry name" value="TRANSCRIPTION FACTOR PDR1"/>
    <property type="match status" value="1"/>
</dbReference>
<evidence type="ECO:0000313" key="6">
    <source>
        <dbReference type="EMBL" id="CAG8473939.1"/>
    </source>
</evidence>
<keyword evidence="3" id="KW-0238">DNA-binding</keyword>
<evidence type="ECO:0000256" key="1">
    <source>
        <dbReference type="ARBA" id="ARBA00004123"/>
    </source>
</evidence>
<dbReference type="InterPro" id="IPR036864">
    <property type="entry name" value="Zn2-C6_fun-type_DNA-bd_sf"/>
</dbReference>
<comment type="subcellular location">
    <subcellularLocation>
        <location evidence="1">Nucleus</location>
    </subcellularLocation>
</comment>
<dbReference type="OrthoDB" id="2123952at2759"/>
<dbReference type="SUPFAM" id="SSF57701">
    <property type="entry name" value="Zn2/Cys6 DNA-binding domain"/>
    <property type="match status" value="1"/>
</dbReference>
<keyword evidence="2" id="KW-0479">Metal-binding</keyword>
<dbReference type="GO" id="GO:0003677">
    <property type="term" value="F:DNA binding"/>
    <property type="evidence" value="ECO:0007669"/>
    <property type="project" value="UniProtKB-KW"/>
</dbReference>
<reference evidence="6" key="1">
    <citation type="submission" date="2021-06" db="EMBL/GenBank/DDBJ databases">
        <authorList>
            <person name="Kallberg Y."/>
            <person name="Tangrot J."/>
            <person name="Rosling A."/>
        </authorList>
    </citation>
    <scope>NUCLEOTIDE SEQUENCE</scope>
    <source>
        <strain evidence="6">AZ414A</strain>
    </source>
</reference>
<protein>
    <submittedName>
        <fullName evidence="6">1698_t:CDS:1</fullName>
    </submittedName>
</protein>
<dbReference type="Gene3D" id="4.10.240.10">
    <property type="entry name" value="Zn(2)-C6 fungal-type DNA-binding domain"/>
    <property type="match status" value="1"/>
</dbReference>
<dbReference type="PROSITE" id="PS50048">
    <property type="entry name" value="ZN2_CY6_FUNGAL_2"/>
    <property type="match status" value="1"/>
</dbReference>
<proteinExistence type="predicted"/>
<evidence type="ECO:0000313" key="7">
    <source>
        <dbReference type="Proteomes" id="UP000789706"/>
    </source>
</evidence>
<organism evidence="6 7">
    <name type="scientific">Diversispora eburnea</name>
    <dbReference type="NCBI Taxonomy" id="1213867"/>
    <lineage>
        <taxon>Eukaryota</taxon>
        <taxon>Fungi</taxon>
        <taxon>Fungi incertae sedis</taxon>
        <taxon>Mucoromycota</taxon>
        <taxon>Glomeromycotina</taxon>
        <taxon>Glomeromycetes</taxon>
        <taxon>Diversisporales</taxon>
        <taxon>Diversisporaceae</taxon>
        <taxon>Diversispora</taxon>
    </lineage>
</organism>
<dbReference type="GO" id="GO:0008270">
    <property type="term" value="F:zinc ion binding"/>
    <property type="evidence" value="ECO:0007669"/>
    <property type="project" value="InterPro"/>
</dbReference>
<evidence type="ECO:0000256" key="3">
    <source>
        <dbReference type="ARBA" id="ARBA00023125"/>
    </source>
</evidence>
<name>A0A9N8W526_9GLOM</name>
<keyword evidence="4" id="KW-0539">Nucleus</keyword>
<dbReference type="InterPro" id="IPR001138">
    <property type="entry name" value="Zn2Cys6_DnaBD"/>
</dbReference>
<dbReference type="Pfam" id="PF00172">
    <property type="entry name" value="Zn_clus"/>
    <property type="match status" value="1"/>
</dbReference>
<dbReference type="AlphaFoldDB" id="A0A9N8W526"/>
<sequence length="222" mass="25505">MYVQKTPKKISKKNKSRVKVTVACTYCQCRKIKCSGIRPCSNCEKYAQNCFFVCSQTRRGPRKSDVEVISCKEIRVAKALQFSEVEAFSGNFSTPPSTFDPILHGDSNVENYDNSIHFQYQYQYQEPVNQLQQPLLETSSPNDFIQFPITENILSHNVNWLNSNNNIIDFSSLSINEPNMVINSTNDVPFLITTEMYSQTPELPHFQSCDFNNNIIINQLNF</sequence>
<dbReference type="InterPro" id="IPR050987">
    <property type="entry name" value="AtrR-like"/>
</dbReference>